<keyword evidence="2" id="KW-1185">Reference proteome</keyword>
<organism evidence="1 2">
    <name type="scientific">Petralouisia muris</name>
    <dbReference type="NCBI Taxonomy" id="3032872"/>
    <lineage>
        <taxon>Bacteria</taxon>
        <taxon>Bacillati</taxon>
        <taxon>Bacillota</taxon>
        <taxon>Clostridia</taxon>
        <taxon>Lachnospirales</taxon>
        <taxon>Lachnospiraceae</taxon>
        <taxon>Petralouisia</taxon>
    </lineage>
</organism>
<keyword evidence="1" id="KW-0695">RNA-directed DNA polymerase</keyword>
<evidence type="ECO:0000313" key="1">
    <source>
        <dbReference type="EMBL" id="TGY91149.1"/>
    </source>
</evidence>
<accession>A0AC61RQW3</accession>
<comment type="caution">
    <text evidence="1">The sequence shown here is derived from an EMBL/GenBank/DDBJ whole genome shotgun (WGS) entry which is preliminary data.</text>
</comment>
<gene>
    <name evidence="1" type="ORF">E5329_22530</name>
</gene>
<protein>
    <submittedName>
        <fullName evidence="1">RNA-directed DNA polymerase</fullName>
    </submittedName>
</protein>
<name>A0AC61RQW3_9FIRM</name>
<dbReference type="EMBL" id="SRYA01000068">
    <property type="protein sequence ID" value="TGY91149.1"/>
    <property type="molecule type" value="Genomic_DNA"/>
</dbReference>
<reference evidence="1" key="1">
    <citation type="submission" date="2019-04" db="EMBL/GenBank/DDBJ databases">
        <title>Microbes associate with the intestines of laboratory mice.</title>
        <authorList>
            <person name="Navarre W."/>
            <person name="Wong E."/>
            <person name="Huang K."/>
            <person name="Tropini C."/>
            <person name="Ng K."/>
            <person name="Yu B."/>
        </authorList>
    </citation>
    <scope>NUCLEOTIDE SEQUENCE</scope>
    <source>
        <strain evidence="1">NM01_1-7b</strain>
    </source>
</reference>
<proteinExistence type="predicted"/>
<keyword evidence="1" id="KW-0548">Nucleotidyltransferase</keyword>
<sequence length="400" mass="46868">MYRVRFFHSLSSPGITPIRKFSESACSFPKNIMKIYTLEFLFKILELQPEEFSQILLKKETAYNTFEIPKKNGRRLIHGLDAKDGKPLKKLQQNLYRKVLCKQPTAIPAKGFLKGESYLSFLEPHAGNQFFLRLDIHDFFGSFSEKMIRDNLNSFIEDKEALELVFELCTVSKKLPQGAVTSPALSNIMFARLDQRILKYCQALEQNKREQLHREKESWCNASISYTRYADDMLFSSDFFDFRENLAFLHMISRILGEYGFHLNRQKTMMAEKELSMNGYVVGENIRLSKKKTSELRRILYCLKDQEAETYQLNQELMDDPQKILKKIKQFSSETQKGSRTFSDIHKLIWYLGGCRSWIISVLQTEAKFGKEEKNMVKLIRRIECVLDALQAMTEDPNRR</sequence>
<evidence type="ECO:0000313" key="2">
    <source>
        <dbReference type="Proteomes" id="UP000304953"/>
    </source>
</evidence>
<keyword evidence="1" id="KW-0808">Transferase</keyword>
<dbReference type="Proteomes" id="UP000304953">
    <property type="component" value="Unassembled WGS sequence"/>
</dbReference>